<sequence>MNWIMIIGLILLLASILIIMLAVRLLGSLGGEGKARFGGVVLLGPVPIFFGDRSLFSVLLIVAAIFVIAFIIFSLIW</sequence>
<name>A0A2R7Y7T2_9ARCH</name>
<reference evidence="2 3" key="1">
    <citation type="submission" date="2017-04" db="EMBL/GenBank/DDBJ databases">
        <title>Draft Aigarchaeota genome from a New Zealand hot spring.</title>
        <authorList>
            <person name="Reysenbach A.-L."/>
            <person name="Donaho J.A."/>
            <person name="Gerhart J."/>
            <person name="Kelley J.F."/>
            <person name="Kouba K."/>
            <person name="Podar M."/>
            <person name="Stott M."/>
        </authorList>
    </citation>
    <scope>NUCLEOTIDE SEQUENCE [LARGE SCALE GENOMIC DNA]</scope>
    <source>
        <strain evidence="2">NZ13_MG1</strain>
    </source>
</reference>
<dbReference type="InterPro" id="IPR002849">
    <property type="entry name" value="DUF131"/>
</dbReference>
<evidence type="ECO:0008006" key="4">
    <source>
        <dbReference type="Google" id="ProtNLM"/>
    </source>
</evidence>
<keyword evidence="1" id="KW-0472">Membrane</keyword>
<dbReference type="Proteomes" id="UP000244066">
    <property type="component" value="Unassembled WGS sequence"/>
</dbReference>
<dbReference type="NCBIfam" id="TIGR00304">
    <property type="entry name" value="TIGR00304 family membrane protein"/>
    <property type="match status" value="1"/>
</dbReference>
<dbReference type="Pfam" id="PF01998">
    <property type="entry name" value="DUF131"/>
    <property type="match status" value="1"/>
</dbReference>
<comment type="caution">
    <text evidence="2">The sequence shown here is derived from an EMBL/GenBank/DDBJ whole genome shotgun (WGS) entry which is preliminary data.</text>
</comment>
<accession>A0A2R7Y7T2</accession>
<feature type="transmembrane region" description="Helical" evidence="1">
    <location>
        <begin position="6"/>
        <end position="26"/>
    </location>
</feature>
<evidence type="ECO:0000313" key="2">
    <source>
        <dbReference type="EMBL" id="PUA32912.1"/>
    </source>
</evidence>
<evidence type="ECO:0000256" key="1">
    <source>
        <dbReference type="SAM" id="Phobius"/>
    </source>
</evidence>
<proteinExistence type="predicted"/>
<keyword evidence="1" id="KW-1133">Transmembrane helix</keyword>
<organism evidence="2 3">
    <name type="scientific">Candidatus Terraquivivens tikiterensis</name>
    <dbReference type="NCBI Taxonomy" id="1980982"/>
    <lineage>
        <taxon>Archaea</taxon>
        <taxon>Nitrososphaerota</taxon>
        <taxon>Candidatus Wolframiiraptoraceae</taxon>
        <taxon>Candidatus Terraquivivens</taxon>
    </lineage>
</organism>
<evidence type="ECO:0000313" key="3">
    <source>
        <dbReference type="Proteomes" id="UP000244066"/>
    </source>
</evidence>
<protein>
    <recommendedName>
        <fullName evidence="4">DUF131 domain-containing protein</fullName>
    </recommendedName>
</protein>
<keyword evidence="1" id="KW-0812">Transmembrane</keyword>
<dbReference type="EMBL" id="NDWU01000006">
    <property type="protein sequence ID" value="PUA32912.1"/>
    <property type="molecule type" value="Genomic_DNA"/>
</dbReference>
<feature type="transmembrane region" description="Helical" evidence="1">
    <location>
        <begin position="56"/>
        <end position="76"/>
    </location>
</feature>
<gene>
    <name evidence="2" type="ORF">B9J98_03215</name>
</gene>
<dbReference type="AlphaFoldDB" id="A0A2R7Y7T2"/>